<dbReference type="Proteomes" id="UP000294664">
    <property type="component" value="Unassembled WGS sequence"/>
</dbReference>
<dbReference type="RefSeq" id="WP_132034769.1">
    <property type="nucleotide sequence ID" value="NZ_SMAI01000016.1"/>
</dbReference>
<dbReference type="Gene3D" id="2.40.50.1020">
    <property type="entry name" value="LytTr DNA-binding domain"/>
    <property type="match status" value="1"/>
</dbReference>
<gene>
    <name evidence="4" type="ORF">EDC64_11658</name>
</gene>
<dbReference type="PROSITE" id="PS50930">
    <property type="entry name" value="HTH_LYTTR"/>
    <property type="match status" value="1"/>
</dbReference>
<evidence type="ECO:0000313" key="5">
    <source>
        <dbReference type="Proteomes" id="UP000294664"/>
    </source>
</evidence>
<reference evidence="4 5" key="1">
    <citation type="submission" date="2019-03" db="EMBL/GenBank/DDBJ databases">
        <title>Genomic Encyclopedia of Type Strains, Phase IV (KMG-IV): sequencing the most valuable type-strain genomes for metagenomic binning, comparative biology and taxonomic classification.</title>
        <authorList>
            <person name="Goeker M."/>
        </authorList>
    </citation>
    <scope>NUCLEOTIDE SEQUENCE [LARGE SCALE GENOMIC DNA]</scope>
    <source>
        <strain evidence="4 5">DSM 9035</strain>
    </source>
</reference>
<dbReference type="InterPro" id="IPR046947">
    <property type="entry name" value="LytR-like"/>
</dbReference>
<dbReference type="InterPro" id="IPR011006">
    <property type="entry name" value="CheY-like_superfamily"/>
</dbReference>
<dbReference type="PANTHER" id="PTHR37299:SF1">
    <property type="entry name" value="STAGE 0 SPORULATION PROTEIN A HOMOLOG"/>
    <property type="match status" value="1"/>
</dbReference>
<dbReference type="Pfam" id="PF04397">
    <property type="entry name" value="LytTR"/>
    <property type="match status" value="1"/>
</dbReference>
<protein>
    <submittedName>
        <fullName evidence="4">LytTR family two component transcriptional regulator</fullName>
    </submittedName>
</protein>
<dbReference type="PANTHER" id="PTHR37299">
    <property type="entry name" value="TRANSCRIPTIONAL REGULATOR-RELATED"/>
    <property type="match status" value="1"/>
</dbReference>
<dbReference type="AlphaFoldDB" id="A0A4R3LNX4"/>
<proteinExistence type="predicted"/>
<name>A0A4R3LNX4_9HYPH</name>
<comment type="caution">
    <text evidence="4">The sequence shown here is derived from an EMBL/GenBank/DDBJ whole genome shotgun (WGS) entry which is preliminary data.</text>
</comment>
<dbReference type="SUPFAM" id="SSF52172">
    <property type="entry name" value="CheY-like"/>
    <property type="match status" value="1"/>
</dbReference>
<evidence type="ECO:0000259" key="3">
    <source>
        <dbReference type="PROSITE" id="PS50930"/>
    </source>
</evidence>
<feature type="domain" description="HTH LytTR-type" evidence="3">
    <location>
        <begin position="127"/>
        <end position="231"/>
    </location>
</feature>
<evidence type="ECO:0000313" key="4">
    <source>
        <dbReference type="EMBL" id="TCT01861.1"/>
    </source>
</evidence>
<keyword evidence="5" id="KW-1185">Reference proteome</keyword>
<evidence type="ECO:0000256" key="1">
    <source>
        <dbReference type="PROSITE-ProRule" id="PRU00169"/>
    </source>
</evidence>
<accession>A0A4R3LNX4</accession>
<organism evidence="4 5">
    <name type="scientific">Aquabacter spiritensis</name>
    <dbReference type="NCBI Taxonomy" id="933073"/>
    <lineage>
        <taxon>Bacteria</taxon>
        <taxon>Pseudomonadati</taxon>
        <taxon>Pseudomonadota</taxon>
        <taxon>Alphaproteobacteria</taxon>
        <taxon>Hyphomicrobiales</taxon>
        <taxon>Xanthobacteraceae</taxon>
        <taxon>Aquabacter</taxon>
    </lineage>
</organism>
<dbReference type="InterPro" id="IPR001789">
    <property type="entry name" value="Sig_transdc_resp-reg_receiver"/>
</dbReference>
<feature type="domain" description="Response regulatory" evidence="2">
    <location>
        <begin position="3"/>
        <end position="114"/>
    </location>
</feature>
<dbReference type="GO" id="GO:0003677">
    <property type="term" value="F:DNA binding"/>
    <property type="evidence" value="ECO:0007669"/>
    <property type="project" value="InterPro"/>
</dbReference>
<dbReference type="GO" id="GO:0000156">
    <property type="term" value="F:phosphorelay response regulator activity"/>
    <property type="evidence" value="ECO:0007669"/>
    <property type="project" value="InterPro"/>
</dbReference>
<dbReference type="SMART" id="SM00448">
    <property type="entry name" value="REC"/>
    <property type="match status" value="1"/>
</dbReference>
<dbReference type="SMART" id="SM00850">
    <property type="entry name" value="LytTR"/>
    <property type="match status" value="1"/>
</dbReference>
<evidence type="ECO:0000259" key="2">
    <source>
        <dbReference type="PROSITE" id="PS50110"/>
    </source>
</evidence>
<dbReference type="Pfam" id="PF00072">
    <property type="entry name" value="Response_reg"/>
    <property type="match status" value="1"/>
</dbReference>
<dbReference type="PROSITE" id="PS50110">
    <property type="entry name" value="RESPONSE_REGULATORY"/>
    <property type="match status" value="1"/>
</dbReference>
<dbReference type="OrthoDB" id="582170at2"/>
<sequence length="236" mass="26485">MLRVLIVDDEPRARLGLRRLLADHPNVEVVGEAEAIADTLELIASRRPDLVFLDIALNGSNGFDVISNFDRPPKIVFITAHPEHALDAFSVAAVDYILKPVDEERLAETIVRVEKALLSERAFHPPIELRTPSRSVLVAPQEIVALKADGDFTQVLLADQGALMMLRTLKHFESQLPSPPFLRLGRSLMINRDRLRRIDVRSRDDIWLTMDGISSPLTIGRMAALRLRAVLRSRPI</sequence>
<dbReference type="EMBL" id="SMAI01000016">
    <property type="protein sequence ID" value="TCT01861.1"/>
    <property type="molecule type" value="Genomic_DNA"/>
</dbReference>
<dbReference type="InterPro" id="IPR007492">
    <property type="entry name" value="LytTR_DNA-bd_dom"/>
</dbReference>
<feature type="modified residue" description="4-aspartylphosphate" evidence="1">
    <location>
        <position position="54"/>
    </location>
</feature>
<keyword evidence="1" id="KW-0597">Phosphoprotein</keyword>
<dbReference type="Gene3D" id="3.40.50.2300">
    <property type="match status" value="1"/>
</dbReference>